<organism evidence="9 10">
    <name type="scientific">Gordonia polyisoprenivorans</name>
    <dbReference type="NCBI Taxonomy" id="84595"/>
    <lineage>
        <taxon>Bacteria</taxon>
        <taxon>Bacillati</taxon>
        <taxon>Actinomycetota</taxon>
        <taxon>Actinomycetes</taxon>
        <taxon>Mycobacteriales</taxon>
        <taxon>Gordoniaceae</taxon>
        <taxon>Gordonia</taxon>
    </lineage>
</organism>
<feature type="transmembrane region" description="Helical" evidence="7">
    <location>
        <begin position="12"/>
        <end position="40"/>
    </location>
</feature>
<proteinExistence type="predicted"/>
<feature type="transmembrane region" description="Helical" evidence="7">
    <location>
        <begin position="150"/>
        <end position="172"/>
    </location>
</feature>
<dbReference type="InterPro" id="IPR038770">
    <property type="entry name" value="Na+/solute_symporter_sf"/>
</dbReference>
<evidence type="ECO:0000313" key="9">
    <source>
        <dbReference type="EMBL" id="NKY05065.1"/>
    </source>
</evidence>
<dbReference type="Gene3D" id="1.20.1530.20">
    <property type="match status" value="1"/>
</dbReference>
<feature type="transmembrane region" description="Helical" evidence="7">
    <location>
        <begin position="255"/>
        <end position="288"/>
    </location>
</feature>
<feature type="transmembrane region" description="Helical" evidence="7">
    <location>
        <begin position="47"/>
        <end position="67"/>
    </location>
</feature>
<feature type="domain" description="Cation/H+ exchanger transmembrane" evidence="8">
    <location>
        <begin position="32"/>
        <end position="414"/>
    </location>
</feature>
<accession>A0A846WU88</accession>
<evidence type="ECO:0000256" key="4">
    <source>
        <dbReference type="ARBA" id="ARBA00022989"/>
    </source>
</evidence>
<reference evidence="9 10" key="1">
    <citation type="submission" date="2020-04" db="EMBL/GenBank/DDBJ databases">
        <title>MicrobeNet Type strains.</title>
        <authorList>
            <person name="Nicholson A.C."/>
        </authorList>
    </citation>
    <scope>NUCLEOTIDE SEQUENCE [LARGE SCALE GENOMIC DNA]</scope>
    <source>
        <strain evidence="9 10">ATCC BAA-14</strain>
    </source>
</reference>
<evidence type="ECO:0000256" key="2">
    <source>
        <dbReference type="ARBA" id="ARBA00022448"/>
    </source>
</evidence>
<keyword evidence="4 7" id="KW-1133">Transmembrane helix</keyword>
<sequence length="435" mass="44833">MVMIEAAATPVPFIGAGALMTMLLALTVLLASAIALGWLARRIGLPAVVGEILAGVILGPSILGQAWPWLQHTLFPTDAARLNLIDAIGQLGVILLVGLAGAELDLAFVRRRTSVVTSVGVFAFVVPLAAGIGAGFLIPASMRADDVSPTVLALLLGTALSVSAIPVIAKILTEMGLLHRNIGQLILAVGSTNDAVAWVLLSVTSSMATVGLRSGNVAAALIATVGAIGVAVFVLKPLIRPLLDKLENTEAATGYLVPVCATLVIACAAVTQALNLEAILGAFLAGVVIGPRRPALIEPLRLVTMTVLAPIFLATAGLRVDLRLLGDPTVALTAAVLLVLAVTSKFAGAYIGARLARQTRWESVALGSGLNTRGAVEIVIAMTGLRIGVFSASVYTVIVLIAIVTSVMAPPMLKYAMSRITSTEEEHVREALRSA</sequence>
<evidence type="ECO:0000256" key="7">
    <source>
        <dbReference type="SAM" id="Phobius"/>
    </source>
</evidence>
<dbReference type="Proteomes" id="UP000563898">
    <property type="component" value="Unassembled WGS sequence"/>
</dbReference>
<name>A0A846WU88_9ACTN</name>
<dbReference type="InterPro" id="IPR050794">
    <property type="entry name" value="CPA2_transporter"/>
</dbReference>
<feature type="transmembrane region" description="Helical" evidence="7">
    <location>
        <begin position="330"/>
        <end position="352"/>
    </location>
</feature>
<dbReference type="AlphaFoldDB" id="A0A846WU88"/>
<evidence type="ECO:0000256" key="3">
    <source>
        <dbReference type="ARBA" id="ARBA00022692"/>
    </source>
</evidence>
<evidence type="ECO:0000256" key="6">
    <source>
        <dbReference type="ARBA" id="ARBA00023136"/>
    </source>
</evidence>
<keyword evidence="5" id="KW-0406">Ion transport</keyword>
<evidence type="ECO:0000256" key="1">
    <source>
        <dbReference type="ARBA" id="ARBA00004141"/>
    </source>
</evidence>
<feature type="transmembrane region" description="Helical" evidence="7">
    <location>
        <begin position="115"/>
        <end position="138"/>
    </location>
</feature>
<evidence type="ECO:0000256" key="5">
    <source>
        <dbReference type="ARBA" id="ARBA00023065"/>
    </source>
</evidence>
<feature type="transmembrane region" description="Helical" evidence="7">
    <location>
        <begin position="87"/>
        <end position="108"/>
    </location>
</feature>
<keyword evidence="6 7" id="KW-0472">Membrane</keyword>
<dbReference type="PANTHER" id="PTHR32468:SF0">
    <property type="entry name" value="K(+)_H(+) ANTIPORTER 1"/>
    <property type="match status" value="1"/>
</dbReference>
<feature type="transmembrane region" description="Helical" evidence="7">
    <location>
        <begin position="217"/>
        <end position="235"/>
    </location>
</feature>
<comment type="subcellular location">
    <subcellularLocation>
        <location evidence="1">Membrane</location>
        <topology evidence="1">Multi-pass membrane protein</topology>
    </subcellularLocation>
</comment>
<dbReference type="GO" id="GO:0015297">
    <property type="term" value="F:antiporter activity"/>
    <property type="evidence" value="ECO:0007669"/>
    <property type="project" value="InterPro"/>
</dbReference>
<feature type="transmembrane region" description="Helical" evidence="7">
    <location>
        <begin position="389"/>
        <end position="409"/>
    </location>
</feature>
<dbReference type="EMBL" id="JAAXPC010000028">
    <property type="protein sequence ID" value="NKY05065.1"/>
    <property type="molecule type" value="Genomic_DNA"/>
</dbReference>
<protein>
    <submittedName>
        <fullName evidence="9">Cation:proton antiporter</fullName>
    </submittedName>
</protein>
<comment type="caution">
    <text evidence="9">The sequence shown here is derived from an EMBL/GenBank/DDBJ whole genome shotgun (WGS) entry which is preliminary data.</text>
</comment>
<dbReference type="GO" id="GO:0016020">
    <property type="term" value="C:membrane"/>
    <property type="evidence" value="ECO:0007669"/>
    <property type="project" value="UniProtKB-SubCell"/>
</dbReference>
<evidence type="ECO:0000259" key="8">
    <source>
        <dbReference type="Pfam" id="PF00999"/>
    </source>
</evidence>
<keyword evidence="2" id="KW-0813">Transport</keyword>
<keyword evidence="3 7" id="KW-0812">Transmembrane</keyword>
<gene>
    <name evidence="9" type="ORF">HGA05_26250</name>
</gene>
<dbReference type="PANTHER" id="PTHR32468">
    <property type="entry name" value="CATION/H + ANTIPORTER"/>
    <property type="match status" value="1"/>
</dbReference>
<evidence type="ECO:0000313" key="10">
    <source>
        <dbReference type="Proteomes" id="UP000563898"/>
    </source>
</evidence>
<dbReference type="Pfam" id="PF00999">
    <property type="entry name" value="Na_H_Exchanger"/>
    <property type="match status" value="1"/>
</dbReference>
<dbReference type="InterPro" id="IPR006153">
    <property type="entry name" value="Cation/H_exchanger_TM"/>
</dbReference>
<dbReference type="GO" id="GO:1902600">
    <property type="term" value="P:proton transmembrane transport"/>
    <property type="evidence" value="ECO:0007669"/>
    <property type="project" value="InterPro"/>
</dbReference>